<sequence>MDNSNDYNQNYNGQGYDPNLNIQNNGQFPNQQNIYSQNPQPTINNNINATLPNVQQPQVYGNQYNGQGYDPNLNIQNNGQFPNQQNIYSQNPQPTINNTDTENPYTIEYLNKIAPKKQQPFWTIGKIIGAIILACALLFSMYLILFGNKSETVTENYVKIYYNLDNLQNISVKYQKKIKDSKLSAINSSVSSSLATNLAEFKSVMNKAKIQMPKINKKDQPKYYKQLESTYKKLDTTLDDAFLNATIDQVYSREYSYHLSIVKDLISYRKKHESNKQNKETLDSIESNLKTSIEQIKQFSKESK</sequence>
<evidence type="ECO:0000313" key="2">
    <source>
        <dbReference type="EMBL" id="RYC72571.1"/>
    </source>
</evidence>
<protein>
    <recommendedName>
        <fullName evidence="4">DUF4142 domain-containing protein</fullName>
    </recommendedName>
</protein>
<evidence type="ECO:0008006" key="4">
    <source>
        <dbReference type="Google" id="ProtNLM"/>
    </source>
</evidence>
<keyword evidence="1" id="KW-0812">Transmembrane</keyword>
<proteinExistence type="predicted"/>
<keyword evidence="1" id="KW-0472">Membrane</keyword>
<keyword evidence="3" id="KW-1185">Reference proteome</keyword>
<reference evidence="2 3" key="2">
    <citation type="journal article" date="2020" name="Cell Rep.">
        <title>Acquisition and Adaptation of Ultra-small Parasitic Reduced Genome Bacteria to Mammalian Hosts.</title>
        <authorList>
            <person name="McLean J.S."/>
            <person name="Bor B."/>
            <person name="Kerns K.A."/>
            <person name="Liu Q."/>
            <person name="To T.T."/>
            <person name="Solden L."/>
            <person name="Hendrickson E.L."/>
            <person name="Wrighton K."/>
            <person name="Shi W."/>
            <person name="He X."/>
        </authorList>
    </citation>
    <scope>NUCLEOTIDE SEQUENCE [LARGE SCALE GENOMIC DNA]</scope>
    <source>
        <strain evidence="2 3">TM7_CMJM_G6_1_HOT_870</strain>
    </source>
</reference>
<comment type="caution">
    <text evidence="2">The sequence shown here is derived from an EMBL/GenBank/DDBJ whole genome shotgun (WGS) entry which is preliminary data.</text>
</comment>
<feature type="transmembrane region" description="Helical" evidence="1">
    <location>
        <begin position="121"/>
        <end position="145"/>
    </location>
</feature>
<evidence type="ECO:0000313" key="3">
    <source>
        <dbReference type="Proteomes" id="UP001190925"/>
    </source>
</evidence>
<gene>
    <name evidence="2" type="ORF">G6CMJM_00373</name>
</gene>
<keyword evidence="1" id="KW-1133">Transmembrane helix</keyword>
<organism evidence="2 3">
    <name type="scientific">Candidatus Nanogingivalis gingivitcus</name>
    <dbReference type="NCBI Taxonomy" id="2171992"/>
    <lineage>
        <taxon>Bacteria</taxon>
        <taxon>Candidatus Saccharimonadota</taxon>
        <taxon>Candidatus Nanosyncoccalia</taxon>
        <taxon>Candidatus Nanogingivales</taxon>
        <taxon>Candidatus Nanogingivalaceae</taxon>
        <taxon>Candidatus Nanogingivalis</taxon>
    </lineage>
</organism>
<evidence type="ECO:0000256" key="1">
    <source>
        <dbReference type="SAM" id="Phobius"/>
    </source>
</evidence>
<accession>A0ABY0FI06</accession>
<dbReference type="RefSeq" id="WP_129718781.1">
    <property type="nucleotide sequence ID" value="NZ_PRLK01000005.1"/>
</dbReference>
<dbReference type="Proteomes" id="UP001190925">
    <property type="component" value="Unassembled WGS sequence"/>
</dbReference>
<dbReference type="EMBL" id="PRLK01000005">
    <property type="protein sequence ID" value="RYC72571.1"/>
    <property type="molecule type" value="Genomic_DNA"/>
</dbReference>
<name>A0ABY0FI06_9BACT</name>
<reference evidence="2 3" key="1">
    <citation type="journal article" date="2018" name="bioRxiv">
        <title>Evidence of independent acquisition and adaption of ultra-small bacteria to human hosts across the highly diverse yet reduced genomes of the phylum Saccharibacteria.</title>
        <authorList>
            <person name="McLean J.S."/>
            <person name="Bor B."/>
            <person name="To T.T."/>
            <person name="Liu Q."/>
            <person name="Kearns K.A."/>
            <person name="Solden L.M."/>
            <person name="Wrighton K.C."/>
            <person name="He X."/>
            <person name="Shi W."/>
        </authorList>
    </citation>
    <scope>NUCLEOTIDE SEQUENCE [LARGE SCALE GENOMIC DNA]</scope>
    <source>
        <strain evidence="2 3">TM7_CMJM_G6_1_HOT_870</strain>
    </source>
</reference>